<reference evidence="3" key="1">
    <citation type="submission" date="2016-04" db="EMBL/GenBank/DDBJ databases">
        <authorList>
            <person name="Evans L.H."/>
            <person name="Alamgir A."/>
            <person name="Owens N."/>
            <person name="Weber N.D."/>
            <person name="Virtaneva K."/>
            <person name="Barbian K."/>
            <person name="Babar A."/>
            <person name="Rosenke K."/>
        </authorList>
    </citation>
    <scope>NUCLEOTIDE SEQUENCE</scope>
    <source>
        <strain evidence="3">92-2</strain>
    </source>
</reference>
<feature type="region of interest" description="Disordered" evidence="1">
    <location>
        <begin position="137"/>
        <end position="164"/>
    </location>
</feature>
<feature type="chain" id="PRO_5013278976" description="Zinc resistance-associated protein" evidence="2">
    <location>
        <begin position="26"/>
        <end position="164"/>
    </location>
</feature>
<dbReference type="AlphaFoldDB" id="A0A212JLJ7"/>
<evidence type="ECO:0000256" key="1">
    <source>
        <dbReference type="SAM" id="MobiDB-lite"/>
    </source>
</evidence>
<feature type="compositionally biased region" description="Low complexity" evidence="1">
    <location>
        <begin position="141"/>
        <end position="156"/>
    </location>
</feature>
<organism evidence="3">
    <name type="scientific">uncultured Desulfovibrio sp</name>
    <dbReference type="NCBI Taxonomy" id="167968"/>
    <lineage>
        <taxon>Bacteria</taxon>
        <taxon>Pseudomonadati</taxon>
        <taxon>Thermodesulfobacteriota</taxon>
        <taxon>Desulfovibrionia</taxon>
        <taxon>Desulfovibrionales</taxon>
        <taxon>Desulfovibrionaceae</taxon>
        <taxon>Desulfovibrio</taxon>
        <taxon>environmental samples</taxon>
    </lineage>
</organism>
<dbReference type="Gene3D" id="1.20.120.1490">
    <property type="match status" value="1"/>
</dbReference>
<dbReference type="RefSeq" id="WP_192112151.1">
    <property type="nucleotide sequence ID" value="NZ_CABUEN010000001.1"/>
</dbReference>
<evidence type="ECO:0008006" key="4">
    <source>
        <dbReference type="Google" id="ProtNLM"/>
    </source>
</evidence>
<protein>
    <recommendedName>
        <fullName evidence="4">Zinc resistance-associated protein</fullName>
    </recommendedName>
</protein>
<dbReference type="Pfam" id="PF13801">
    <property type="entry name" value="Metal_resist"/>
    <property type="match status" value="1"/>
</dbReference>
<proteinExistence type="predicted"/>
<keyword evidence="2" id="KW-0732">Signal</keyword>
<name>A0A212JLJ7_9BACT</name>
<gene>
    <name evidence="3" type="ORF">KM92DES2_11340</name>
</gene>
<evidence type="ECO:0000313" key="3">
    <source>
        <dbReference type="EMBL" id="SBW00306.1"/>
    </source>
</evidence>
<accession>A0A212JLJ7</accession>
<feature type="signal peptide" evidence="2">
    <location>
        <begin position="1"/>
        <end position="25"/>
    </location>
</feature>
<sequence length="164" mass="17646">MKSKNIAIAAILAATLMGGAITAYSQPGPAGDMPEGMREMGGCMGEMPCPGMQGHGMMGRGAYTPEQQQKYDAIVAEFVKQMEPVKDQMFIKRQELRALQNASNPDIAAVRATATELLQLRKQLGQMHETMTQRLEKEVGKPAVAPMPKKDAPAAAKHQHGAAQ</sequence>
<dbReference type="EMBL" id="FLUP01000001">
    <property type="protein sequence ID" value="SBW00306.1"/>
    <property type="molecule type" value="Genomic_DNA"/>
</dbReference>
<dbReference type="InterPro" id="IPR025961">
    <property type="entry name" value="Metal_resist"/>
</dbReference>
<evidence type="ECO:0000256" key="2">
    <source>
        <dbReference type="SAM" id="SignalP"/>
    </source>
</evidence>